<comment type="caution">
    <text evidence="1">The sequence shown here is derived from an EMBL/GenBank/DDBJ whole genome shotgun (WGS) entry which is preliminary data.</text>
</comment>
<dbReference type="CDD" id="cd00198">
    <property type="entry name" value="vWFA"/>
    <property type="match status" value="1"/>
</dbReference>
<sequence length="546" mass="61739">MNTFKIKSSQLFGKKIFIRSAQLSKNFQNYLFVLLTLAASDAIATTVAFLPGNWEGQAPQSLEGTGEKPYELAKLGQFYATRIYSVQIKEQLSPNSDPEIKDFLIPQVSREKFKQTCSRLKPDYVVRDQLSIEEKIRIDRSVYDCNLSKMEEYSIIGRKDLFETLEKLTKDSFPLVPKKKIKEYSREPVRAAKSQIIVLDSSYSYAPERKEFMSQLEAISWQPETKFRLVVFSENGSKVFPESSRSEFIKQWKDFKSEGKSNTQDLTNALLRLRRILSSEDSPGKKKERMISILTNAKASNSISGYGAAIEGLNQIGAKVSILYSSYAGPEARREHKEAAKRGAEFREVSYFQRIVTPRDSKTLVFKEGKLYSTSASPDSKMKLEDSSLEKVEFAGKYSLGEFLNPWSLGSIYEEVKKEKILTSEPVRSNFASLFSSSVSEASNSEYFGNFPKVLVKSGSKAFWIRVPNLSGFSEGKKGAWAVTFLSSSFSSEGVEVIPDSLERYTFSTAKILECDPSVARNYLRNTEKFKFDCLVKGEILEVSQP</sequence>
<dbReference type="Gene3D" id="3.40.50.410">
    <property type="entry name" value="von Willebrand factor, type A domain"/>
    <property type="match status" value="1"/>
</dbReference>
<reference evidence="1 2" key="1">
    <citation type="submission" date="2018-02" db="EMBL/GenBank/DDBJ databases">
        <title>Novel Leptospira species isolated from soil and water in Japan.</title>
        <authorList>
            <person name="Nakao R."/>
            <person name="Masuzawa T."/>
        </authorList>
    </citation>
    <scope>NUCLEOTIDE SEQUENCE [LARGE SCALE GENOMIC DNA]</scope>
    <source>
        <strain evidence="1 2">E8</strain>
    </source>
</reference>
<dbReference type="InterPro" id="IPR058181">
    <property type="entry name" value="LIC10012-like"/>
</dbReference>
<gene>
    <name evidence="1" type="ORF">LPTSP1_27150</name>
</gene>
<accession>A0A2P2D5A6</accession>
<dbReference type="SUPFAM" id="SSF53300">
    <property type="entry name" value="vWA-like"/>
    <property type="match status" value="1"/>
</dbReference>
<dbReference type="AlphaFoldDB" id="A0A2P2D5A6"/>
<keyword evidence="2" id="KW-1185">Reference proteome</keyword>
<dbReference type="NCBIfam" id="NF047585">
    <property type="entry name" value="LIC10012_fam"/>
    <property type="match status" value="1"/>
</dbReference>
<name>A0A2P2D5A6_9LEPT</name>
<protein>
    <recommendedName>
        <fullName evidence="3">VWA domain-containing protein</fullName>
    </recommendedName>
</protein>
<evidence type="ECO:0000313" key="1">
    <source>
        <dbReference type="EMBL" id="GBF39711.1"/>
    </source>
</evidence>
<dbReference type="Proteomes" id="UP000245076">
    <property type="component" value="Unassembled WGS sequence"/>
</dbReference>
<dbReference type="EMBL" id="BFAY01000011">
    <property type="protein sequence ID" value="GBF39711.1"/>
    <property type="molecule type" value="Genomic_DNA"/>
</dbReference>
<dbReference type="InterPro" id="IPR036465">
    <property type="entry name" value="vWFA_dom_sf"/>
</dbReference>
<evidence type="ECO:0000313" key="2">
    <source>
        <dbReference type="Proteomes" id="UP000245076"/>
    </source>
</evidence>
<proteinExistence type="predicted"/>
<evidence type="ECO:0008006" key="3">
    <source>
        <dbReference type="Google" id="ProtNLM"/>
    </source>
</evidence>
<organism evidence="1 2">
    <name type="scientific">Leptospira johnsonii</name>
    <dbReference type="NCBI Taxonomy" id="1917820"/>
    <lineage>
        <taxon>Bacteria</taxon>
        <taxon>Pseudomonadati</taxon>
        <taxon>Spirochaetota</taxon>
        <taxon>Spirochaetia</taxon>
        <taxon>Leptospirales</taxon>
        <taxon>Leptospiraceae</taxon>
        <taxon>Leptospira</taxon>
    </lineage>
</organism>